<keyword evidence="6" id="KW-0029">Amino-acid transport</keyword>
<dbReference type="OrthoDB" id="9787841at2"/>
<sequence>MNWHVVIDNMPILAKGALLTLELTAGAVAIGVVIGLFMALARLSKRNVIRAGATAYIDFFRGTPLLVQIFLVYFGIPMLLRWQTMPDNYQYTAGILAMGLNSGAYIAEIFRAGIQSIDRGQTEAARSLGMTQAQALRYVILPQAFKRTIPPLGNEFIALLKDSSLLSIIAIQELFYTGKIIVGRTYQPLPMYLAVALYYLVMTQLIARWVAYMERRLGKNDIR</sequence>
<evidence type="ECO:0000259" key="10">
    <source>
        <dbReference type="PROSITE" id="PS50928"/>
    </source>
</evidence>
<feature type="domain" description="ABC transmembrane type-1" evidence="10">
    <location>
        <begin position="17"/>
        <end position="210"/>
    </location>
</feature>
<name>G7WGE0_DESOD</name>
<comment type="subcellular location">
    <subcellularLocation>
        <location evidence="1 9">Cell membrane</location>
        <topology evidence="1 9">Multi-pass membrane protein</topology>
    </subcellularLocation>
</comment>
<feature type="transmembrane region" description="Helical" evidence="9">
    <location>
        <begin position="88"/>
        <end position="107"/>
    </location>
</feature>
<dbReference type="PANTHER" id="PTHR30614">
    <property type="entry name" value="MEMBRANE COMPONENT OF AMINO ACID ABC TRANSPORTER"/>
    <property type="match status" value="1"/>
</dbReference>
<dbReference type="Proteomes" id="UP000006346">
    <property type="component" value="Chromosome"/>
</dbReference>
<dbReference type="Pfam" id="PF00528">
    <property type="entry name" value="BPD_transp_1"/>
    <property type="match status" value="1"/>
</dbReference>
<dbReference type="InterPro" id="IPR010065">
    <property type="entry name" value="AA_ABC_transptr_permease_3TM"/>
</dbReference>
<dbReference type="GO" id="GO:0006865">
    <property type="term" value="P:amino acid transport"/>
    <property type="evidence" value="ECO:0007669"/>
    <property type="project" value="UniProtKB-KW"/>
</dbReference>
<evidence type="ECO:0000313" key="11">
    <source>
        <dbReference type="EMBL" id="AET70872.1"/>
    </source>
</evidence>
<evidence type="ECO:0000256" key="3">
    <source>
        <dbReference type="ARBA" id="ARBA00022448"/>
    </source>
</evidence>
<dbReference type="NCBIfam" id="TIGR01726">
    <property type="entry name" value="HEQRo_perm_3TM"/>
    <property type="match status" value="1"/>
</dbReference>
<keyword evidence="8 9" id="KW-0472">Membrane</keyword>
<evidence type="ECO:0000313" key="12">
    <source>
        <dbReference type="Proteomes" id="UP000006346"/>
    </source>
</evidence>
<evidence type="ECO:0000256" key="5">
    <source>
        <dbReference type="ARBA" id="ARBA00022692"/>
    </source>
</evidence>
<dbReference type="CDD" id="cd06261">
    <property type="entry name" value="TM_PBP2"/>
    <property type="match status" value="1"/>
</dbReference>
<dbReference type="RefSeq" id="WP_014187674.1">
    <property type="nucleotide sequence ID" value="NC_016584.1"/>
</dbReference>
<evidence type="ECO:0000256" key="7">
    <source>
        <dbReference type="ARBA" id="ARBA00022989"/>
    </source>
</evidence>
<keyword evidence="4" id="KW-1003">Cell membrane</keyword>
<protein>
    <submittedName>
        <fullName evidence="11">Amine acid ABC transporter, permease protein, 3-TM region, His/Glu/Gln/Arg/opine family</fullName>
    </submittedName>
</protein>
<dbReference type="GO" id="GO:0043190">
    <property type="term" value="C:ATP-binding cassette (ABC) transporter complex"/>
    <property type="evidence" value="ECO:0007669"/>
    <property type="project" value="InterPro"/>
</dbReference>
<evidence type="ECO:0000256" key="9">
    <source>
        <dbReference type="RuleBase" id="RU363032"/>
    </source>
</evidence>
<dbReference type="PROSITE" id="PS50928">
    <property type="entry name" value="ABC_TM1"/>
    <property type="match status" value="1"/>
</dbReference>
<dbReference type="InterPro" id="IPR000515">
    <property type="entry name" value="MetI-like"/>
</dbReference>
<reference evidence="12" key="1">
    <citation type="submission" date="2011-11" db="EMBL/GenBank/DDBJ databases">
        <title>Complete sequence of Desulfosporosinus orientis DSM 765.</title>
        <authorList>
            <person name="Lucas S."/>
            <person name="Han J."/>
            <person name="Lapidus A."/>
            <person name="Cheng J.-F."/>
            <person name="Goodwin L."/>
            <person name="Pitluck S."/>
            <person name="Peters L."/>
            <person name="Ovchinnikova G."/>
            <person name="Teshima H."/>
            <person name="Detter J.C."/>
            <person name="Han C."/>
            <person name="Tapia R."/>
            <person name="Land M."/>
            <person name="Hauser L."/>
            <person name="Kyrpides N."/>
            <person name="Ivanova N."/>
            <person name="Pagani I."/>
            <person name="Pester M."/>
            <person name="Spring S."/>
            <person name="Ollivier B."/>
            <person name="Rattei T."/>
            <person name="Klenk H.-P."/>
            <person name="Wagner M."/>
            <person name="Loy A."/>
            <person name="Woyke T."/>
        </authorList>
    </citation>
    <scope>NUCLEOTIDE SEQUENCE [LARGE SCALE GENOMIC DNA]</scope>
    <source>
        <strain evidence="12">ATCC 19365 / DSM 765 / NCIMB 8382 / VKM B-1628</strain>
    </source>
</reference>
<reference evidence="11 12" key="2">
    <citation type="journal article" date="2012" name="J. Bacteriol.">
        <title>Complete genome sequences of Desulfosporosinus orientis DSM765T, Desulfosporosinus youngiae DSM17734T, Desulfosporosinus meridiei DSM13257T, and Desulfosporosinus acidiphilus DSM22704T.</title>
        <authorList>
            <person name="Pester M."/>
            <person name="Brambilla E."/>
            <person name="Alazard D."/>
            <person name="Rattei T."/>
            <person name="Weinmaier T."/>
            <person name="Han J."/>
            <person name="Lucas S."/>
            <person name="Lapidus A."/>
            <person name="Cheng J.F."/>
            <person name="Goodwin L."/>
            <person name="Pitluck S."/>
            <person name="Peters L."/>
            <person name="Ovchinnikova G."/>
            <person name="Teshima H."/>
            <person name="Detter J.C."/>
            <person name="Han C.S."/>
            <person name="Tapia R."/>
            <person name="Land M.L."/>
            <person name="Hauser L."/>
            <person name="Kyrpides N.C."/>
            <person name="Ivanova N.N."/>
            <person name="Pagani I."/>
            <person name="Huntmann M."/>
            <person name="Wei C.L."/>
            <person name="Davenport K.W."/>
            <person name="Daligault H."/>
            <person name="Chain P.S."/>
            <person name="Chen A."/>
            <person name="Mavromatis K."/>
            <person name="Markowitz V."/>
            <person name="Szeto E."/>
            <person name="Mikhailova N."/>
            <person name="Pati A."/>
            <person name="Wagner M."/>
            <person name="Woyke T."/>
            <person name="Ollivier B."/>
            <person name="Klenk H.P."/>
            <person name="Spring S."/>
            <person name="Loy A."/>
        </authorList>
    </citation>
    <scope>NUCLEOTIDE SEQUENCE [LARGE SCALE GENOMIC DNA]</scope>
    <source>
        <strain evidence="12">ATCC 19365 / DSM 765 / NCIMB 8382 / VKM B-1628</strain>
    </source>
</reference>
<evidence type="ECO:0000256" key="6">
    <source>
        <dbReference type="ARBA" id="ARBA00022970"/>
    </source>
</evidence>
<evidence type="ECO:0000256" key="2">
    <source>
        <dbReference type="ARBA" id="ARBA00010072"/>
    </source>
</evidence>
<dbReference type="InterPro" id="IPR035906">
    <property type="entry name" value="MetI-like_sf"/>
</dbReference>
<evidence type="ECO:0000256" key="8">
    <source>
        <dbReference type="ARBA" id="ARBA00023136"/>
    </source>
</evidence>
<dbReference type="FunFam" id="1.10.3720.10:FF:000033">
    <property type="entry name" value="Polar amino acid ABC transporter permease"/>
    <property type="match status" value="1"/>
</dbReference>
<organism evidence="11 12">
    <name type="scientific">Desulfosporosinus orientis (strain ATCC 19365 / DSM 765 / NCIMB 8382 / VKM B-1628 / Singapore I)</name>
    <name type="common">Desulfotomaculum orientis</name>
    <dbReference type="NCBI Taxonomy" id="768706"/>
    <lineage>
        <taxon>Bacteria</taxon>
        <taxon>Bacillati</taxon>
        <taxon>Bacillota</taxon>
        <taxon>Clostridia</taxon>
        <taxon>Eubacteriales</taxon>
        <taxon>Desulfitobacteriaceae</taxon>
        <taxon>Desulfosporosinus</taxon>
    </lineage>
</organism>
<dbReference type="SUPFAM" id="SSF161098">
    <property type="entry name" value="MetI-like"/>
    <property type="match status" value="1"/>
</dbReference>
<dbReference type="AlphaFoldDB" id="G7WGE0"/>
<feature type="transmembrane region" description="Helical" evidence="9">
    <location>
        <begin position="189"/>
        <end position="211"/>
    </location>
</feature>
<dbReference type="EMBL" id="CP003108">
    <property type="protein sequence ID" value="AET70872.1"/>
    <property type="molecule type" value="Genomic_DNA"/>
</dbReference>
<feature type="transmembrane region" description="Helical" evidence="9">
    <location>
        <begin position="12"/>
        <end position="41"/>
    </location>
</feature>
<dbReference type="STRING" id="768706.Desor_5498"/>
<evidence type="ECO:0000256" key="1">
    <source>
        <dbReference type="ARBA" id="ARBA00004651"/>
    </source>
</evidence>
<dbReference type="PATRIC" id="fig|768706.3.peg.5603"/>
<dbReference type="HOGENOM" id="CLU_019602_1_1_9"/>
<keyword evidence="5 9" id="KW-0812">Transmembrane</keyword>
<comment type="similarity">
    <text evidence="2">Belongs to the binding-protein-dependent transport system permease family. HisMQ subfamily.</text>
</comment>
<accession>G7WGE0</accession>
<evidence type="ECO:0000256" key="4">
    <source>
        <dbReference type="ARBA" id="ARBA00022475"/>
    </source>
</evidence>
<dbReference type="GO" id="GO:0022857">
    <property type="term" value="F:transmembrane transporter activity"/>
    <property type="evidence" value="ECO:0007669"/>
    <property type="project" value="InterPro"/>
</dbReference>
<dbReference type="KEGG" id="dor:Desor_5498"/>
<dbReference type="eggNOG" id="COG0765">
    <property type="taxonomic scope" value="Bacteria"/>
</dbReference>
<proteinExistence type="inferred from homology"/>
<keyword evidence="7 9" id="KW-1133">Transmembrane helix</keyword>
<keyword evidence="12" id="KW-1185">Reference proteome</keyword>
<feature type="transmembrane region" description="Helical" evidence="9">
    <location>
        <begin position="53"/>
        <end position="76"/>
    </location>
</feature>
<dbReference type="Gene3D" id="1.10.3720.10">
    <property type="entry name" value="MetI-like"/>
    <property type="match status" value="1"/>
</dbReference>
<dbReference type="InterPro" id="IPR043429">
    <property type="entry name" value="ArtM/GltK/GlnP/TcyL/YhdX-like"/>
</dbReference>
<keyword evidence="3 9" id="KW-0813">Transport</keyword>
<dbReference type="PANTHER" id="PTHR30614:SF20">
    <property type="entry name" value="GLUTAMINE TRANSPORT SYSTEM PERMEASE PROTEIN GLNP"/>
    <property type="match status" value="1"/>
</dbReference>
<gene>
    <name evidence="11" type="ordered locus">Desor_5498</name>
</gene>